<evidence type="ECO:0000313" key="1">
    <source>
        <dbReference type="EMBL" id="WNH53889.1"/>
    </source>
</evidence>
<dbReference type="EMBL" id="CP115541">
    <property type="protein sequence ID" value="WNH53889.1"/>
    <property type="molecule type" value="Genomic_DNA"/>
</dbReference>
<protein>
    <submittedName>
        <fullName evidence="1">Uncharacterized protein</fullName>
    </submittedName>
</protein>
<dbReference type="RefSeq" id="WP_311193015.1">
    <property type="nucleotide sequence ID" value="NZ_CP115541.1"/>
</dbReference>
<gene>
    <name evidence="1" type="ORF">PDM29_06300</name>
</gene>
<reference evidence="1 2" key="1">
    <citation type="submission" date="2022-12" db="EMBL/GenBank/DDBJ databases">
        <title>Two new species, Stenotrophomonas aracearum and Stenotrophomonas oahuensis, isolated from Anthurium (Araceae family) in Hawaii.</title>
        <authorList>
            <person name="Chunag S.C."/>
            <person name="Dobhal S."/>
            <person name="Alvarez A."/>
            <person name="Arif M."/>
        </authorList>
    </citation>
    <scope>NUCLEOTIDE SEQUENCE [LARGE SCALE GENOMIC DNA]</scope>
    <source>
        <strain evidence="1 2">A5586</strain>
    </source>
</reference>
<accession>A0ABY9YSG9</accession>
<dbReference type="Proteomes" id="UP001302072">
    <property type="component" value="Chromosome"/>
</dbReference>
<proteinExistence type="predicted"/>
<name>A0ABY9YSG9_9GAMM</name>
<keyword evidence="2" id="KW-1185">Reference proteome</keyword>
<evidence type="ECO:0000313" key="2">
    <source>
        <dbReference type="Proteomes" id="UP001302072"/>
    </source>
</evidence>
<sequence length="174" mass="19707">MFGLTSPKPPSDPWPLKFRHYDFGVRCYNTLRCKVIYNNYCFTRLHLETPSGAPPSDDWRDSWSAGHDGGYEFASPAEVEWTSLDGFEHQASVDIGELFKDRLVRHNVPRNAVLESWLAAKAVNPLSVDVLMEVNDRTISVYTRALVFTDEPQAPGCPSSGSRDDLILVWTHTY</sequence>
<organism evidence="1 2">
    <name type="scientific">Stenotrophomonas oahuensis</name>
    <dbReference type="NCBI Taxonomy" id="3003271"/>
    <lineage>
        <taxon>Bacteria</taxon>
        <taxon>Pseudomonadati</taxon>
        <taxon>Pseudomonadota</taxon>
        <taxon>Gammaproteobacteria</taxon>
        <taxon>Lysobacterales</taxon>
        <taxon>Lysobacteraceae</taxon>
        <taxon>Stenotrophomonas</taxon>
    </lineage>
</organism>